<feature type="transmembrane region" description="Helical" evidence="1">
    <location>
        <begin position="33"/>
        <end position="52"/>
    </location>
</feature>
<accession>A0A7W7HRG4</accession>
<evidence type="ECO:0000256" key="1">
    <source>
        <dbReference type="SAM" id="Phobius"/>
    </source>
</evidence>
<feature type="transmembrane region" description="Helical" evidence="1">
    <location>
        <begin position="89"/>
        <end position="116"/>
    </location>
</feature>
<keyword evidence="1" id="KW-1133">Transmembrane helix</keyword>
<keyword evidence="1" id="KW-0472">Membrane</keyword>
<dbReference type="RefSeq" id="WP_188127597.1">
    <property type="nucleotide sequence ID" value="NZ_BOMP01000211.1"/>
</dbReference>
<dbReference type="AlphaFoldDB" id="A0A7W7HRG4"/>
<organism evidence="3 4">
    <name type="scientific">Actinoplanes lobatus</name>
    <dbReference type="NCBI Taxonomy" id="113568"/>
    <lineage>
        <taxon>Bacteria</taxon>
        <taxon>Bacillati</taxon>
        <taxon>Actinomycetota</taxon>
        <taxon>Actinomycetes</taxon>
        <taxon>Micromonosporales</taxon>
        <taxon>Micromonosporaceae</taxon>
        <taxon>Actinoplanes</taxon>
    </lineage>
</organism>
<sequence>MFTTTNGKAIAAFLVAVAVAAWPQLTGDHTVDLAEGIAIATAIASAVATYLVPLATGAPWLKTAVYAVLAALGTAATVVAGGINGDELLSIFAAAAAVFGVWTAPAASANGVAVGWGSDARTA</sequence>
<gene>
    <name evidence="2" type="ORF">Alo02nite_93230</name>
    <name evidence="3" type="ORF">BJ964_009560</name>
</gene>
<name>A0A7W7HRG4_9ACTN</name>
<feature type="transmembrane region" description="Helical" evidence="1">
    <location>
        <begin position="64"/>
        <end position="83"/>
    </location>
</feature>
<dbReference type="EMBL" id="JACHNC010000002">
    <property type="protein sequence ID" value="MBB4755289.1"/>
    <property type="molecule type" value="Genomic_DNA"/>
</dbReference>
<evidence type="ECO:0000313" key="2">
    <source>
        <dbReference type="EMBL" id="GIE46425.1"/>
    </source>
</evidence>
<dbReference type="Proteomes" id="UP000590511">
    <property type="component" value="Unassembled WGS sequence"/>
</dbReference>
<reference evidence="3 4" key="1">
    <citation type="submission" date="2020-08" db="EMBL/GenBank/DDBJ databases">
        <title>Sequencing the genomes of 1000 actinobacteria strains.</title>
        <authorList>
            <person name="Klenk H.-P."/>
        </authorList>
    </citation>
    <scope>NUCLEOTIDE SEQUENCE [LARGE SCALE GENOMIC DNA]</scope>
    <source>
        <strain evidence="3 4">DSM 43150</strain>
    </source>
</reference>
<protein>
    <submittedName>
        <fullName evidence="3">Putative membrane protein YccC</fullName>
    </submittedName>
</protein>
<keyword evidence="1" id="KW-0812">Transmembrane</keyword>
<evidence type="ECO:0000313" key="5">
    <source>
        <dbReference type="Proteomes" id="UP000631312"/>
    </source>
</evidence>
<reference evidence="2 5" key="2">
    <citation type="submission" date="2021-01" db="EMBL/GenBank/DDBJ databases">
        <title>Whole genome shotgun sequence of Actinoplanes lobatus NBRC 12513.</title>
        <authorList>
            <person name="Komaki H."/>
            <person name="Tamura T."/>
        </authorList>
    </citation>
    <scope>NUCLEOTIDE SEQUENCE [LARGE SCALE GENOMIC DNA]</scope>
    <source>
        <strain evidence="2 5">NBRC 12513</strain>
    </source>
</reference>
<evidence type="ECO:0000313" key="3">
    <source>
        <dbReference type="EMBL" id="MBB4755289.1"/>
    </source>
</evidence>
<comment type="caution">
    <text evidence="3">The sequence shown here is derived from an EMBL/GenBank/DDBJ whole genome shotgun (WGS) entry which is preliminary data.</text>
</comment>
<dbReference type="EMBL" id="BOMP01000211">
    <property type="protein sequence ID" value="GIE46425.1"/>
    <property type="molecule type" value="Genomic_DNA"/>
</dbReference>
<evidence type="ECO:0000313" key="4">
    <source>
        <dbReference type="Proteomes" id="UP000590511"/>
    </source>
</evidence>
<dbReference type="Proteomes" id="UP000631312">
    <property type="component" value="Unassembled WGS sequence"/>
</dbReference>
<keyword evidence="5" id="KW-1185">Reference proteome</keyword>
<proteinExistence type="predicted"/>